<proteinExistence type="predicted"/>
<feature type="transmembrane region" description="Helical" evidence="1">
    <location>
        <begin position="56"/>
        <end position="78"/>
    </location>
</feature>
<dbReference type="RefSeq" id="WP_305991833.1">
    <property type="nucleotide sequence ID" value="NZ_JAVAMP010000003.1"/>
</dbReference>
<keyword evidence="1" id="KW-0472">Membrane</keyword>
<sequence>MLNLVQNENMKLYLRIRTWIMVGLLVLIQIIFAFFLENTVFSWLAFADVSSYLTSIIAIYAIVTASSIVASEFSSGTIKMLLIRPVSRTKILMSKYISVLLYISFLLILNLLTSFIIGFIFFGSASASNDITLGTVLQNYGFTSIELLMTATFAFMISSLFRSSVLSIILSFIIHFFSSTVVLVLSQFNYTYGKFFLYSNTDLRQYFYGNQTNFEGMTLTFSIFILIVYFVLFHFVSLYAFKKRDVVV</sequence>
<dbReference type="Pfam" id="PF12730">
    <property type="entry name" value="ABC2_membrane_4"/>
    <property type="match status" value="1"/>
</dbReference>
<feature type="transmembrane region" description="Helical" evidence="1">
    <location>
        <begin position="219"/>
        <end position="241"/>
    </location>
</feature>
<feature type="transmembrane region" description="Helical" evidence="1">
    <location>
        <begin position="12"/>
        <end position="36"/>
    </location>
</feature>
<organism evidence="2 3">
    <name type="scientific">Chengkuizengella axinellae</name>
    <dbReference type="NCBI Taxonomy" id="3064388"/>
    <lineage>
        <taxon>Bacteria</taxon>
        <taxon>Bacillati</taxon>
        <taxon>Bacillota</taxon>
        <taxon>Bacilli</taxon>
        <taxon>Bacillales</taxon>
        <taxon>Paenibacillaceae</taxon>
        <taxon>Chengkuizengella</taxon>
    </lineage>
</organism>
<reference evidence="2 3" key="1">
    <citation type="submission" date="2023-08" db="EMBL/GenBank/DDBJ databases">
        <authorList>
            <person name="Park J.-S."/>
        </authorList>
    </citation>
    <scope>NUCLEOTIDE SEQUENCE [LARGE SCALE GENOMIC DNA]</scope>
    <source>
        <strain evidence="2 3">2205SS18-9</strain>
    </source>
</reference>
<keyword evidence="1" id="KW-1133">Transmembrane helix</keyword>
<feature type="transmembrane region" description="Helical" evidence="1">
    <location>
        <begin position="142"/>
        <end position="161"/>
    </location>
</feature>
<gene>
    <name evidence="2" type="ORF">Q5Y73_10435</name>
</gene>
<dbReference type="EMBL" id="JAVAMP010000003">
    <property type="protein sequence ID" value="MDP5274528.1"/>
    <property type="molecule type" value="Genomic_DNA"/>
</dbReference>
<feature type="transmembrane region" description="Helical" evidence="1">
    <location>
        <begin position="99"/>
        <end position="122"/>
    </location>
</feature>
<name>A0ABT9IZ84_9BACL</name>
<protein>
    <submittedName>
        <fullName evidence="2">ABC transporter permease</fullName>
    </submittedName>
</protein>
<keyword evidence="3" id="KW-1185">Reference proteome</keyword>
<evidence type="ECO:0000313" key="3">
    <source>
        <dbReference type="Proteomes" id="UP001231941"/>
    </source>
</evidence>
<feature type="transmembrane region" description="Helical" evidence="1">
    <location>
        <begin position="168"/>
        <end position="188"/>
    </location>
</feature>
<dbReference type="Proteomes" id="UP001231941">
    <property type="component" value="Unassembled WGS sequence"/>
</dbReference>
<comment type="caution">
    <text evidence="2">The sequence shown here is derived from an EMBL/GenBank/DDBJ whole genome shotgun (WGS) entry which is preliminary data.</text>
</comment>
<dbReference type="PANTHER" id="PTHR37305:SF1">
    <property type="entry name" value="MEMBRANE PROTEIN"/>
    <property type="match status" value="1"/>
</dbReference>
<accession>A0ABT9IZ84</accession>
<evidence type="ECO:0000313" key="2">
    <source>
        <dbReference type="EMBL" id="MDP5274528.1"/>
    </source>
</evidence>
<dbReference type="PANTHER" id="PTHR37305">
    <property type="entry name" value="INTEGRAL MEMBRANE PROTEIN-RELATED"/>
    <property type="match status" value="1"/>
</dbReference>
<keyword evidence="1" id="KW-0812">Transmembrane</keyword>
<evidence type="ECO:0000256" key="1">
    <source>
        <dbReference type="SAM" id="Phobius"/>
    </source>
</evidence>